<gene>
    <name evidence="1" type="ORF">F4X14_09370</name>
</gene>
<evidence type="ECO:0000313" key="1">
    <source>
        <dbReference type="EMBL" id="MYC95170.1"/>
    </source>
</evidence>
<sequence>MSTTQELEELLDRAVQNLVIRRRGQLATQYSVASYRQALQEVRRRYAPDLKIVLELCDIEITDPSARDTLLNFLRTALQEYIHEDRIQTAGFAIRGGPSNGFPIDYLTKKLLELTVALGSRRTAALFAGALATPTCRFQEFTLLGDIKIGEPIELYDGVRIEVLPTDKQTLPSHLPMVHFEDGLEGRFQGGALLVVEASVTPRFMNPQAMPHTLDADLPFRFAHQSRDLEIFNAEEFCNALSLAAKTKVYPSVQWRSIPHDEVAGNWGIGSGYSWRSYRSPHTLTKITDEQVGEAKTVYESLAAMTPDARARLSVPIDRLIESWGSKGHVDQIIDLAIALESLYLPEHDSEMSYRLRNRGARFLEADLTERRALAGQLKTFYTARSRAVHTGKIPDTHKIGSRRVTTSDLITMTQEVCLRSIRQVIDGGFPDWDTVELS</sequence>
<protein>
    <submittedName>
        <fullName evidence="1">Uncharacterized protein</fullName>
    </submittedName>
</protein>
<proteinExistence type="predicted"/>
<organism evidence="1">
    <name type="scientific">Caldilineaceae bacterium SB0661_bin_32</name>
    <dbReference type="NCBI Taxonomy" id="2605255"/>
    <lineage>
        <taxon>Bacteria</taxon>
        <taxon>Bacillati</taxon>
        <taxon>Chloroflexota</taxon>
        <taxon>Caldilineae</taxon>
        <taxon>Caldilineales</taxon>
        <taxon>Caldilineaceae</taxon>
    </lineage>
</organism>
<dbReference type="AlphaFoldDB" id="A0A6B1D5M8"/>
<name>A0A6B1D5M8_9CHLR</name>
<dbReference type="EMBL" id="VXMH01000044">
    <property type="protein sequence ID" value="MYC95170.1"/>
    <property type="molecule type" value="Genomic_DNA"/>
</dbReference>
<accession>A0A6B1D5M8</accession>
<reference evidence="1" key="1">
    <citation type="submission" date="2019-09" db="EMBL/GenBank/DDBJ databases">
        <title>Characterisation of the sponge microbiome using genome-centric metagenomics.</title>
        <authorList>
            <person name="Engelberts J.P."/>
            <person name="Robbins S.J."/>
            <person name="De Goeij J.M."/>
            <person name="Aranda M."/>
            <person name="Bell S.C."/>
            <person name="Webster N.S."/>
        </authorList>
    </citation>
    <scope>NUCLEOTIDE SEQUENCE</scope>
    <source>
        <strain evidence="1">SB0661_bin_32</strain>
    </source>
</reference>
<comment type="caution">
    <text evidence="1">The sequence shown here is derived from an EMBL/GenBank/DDBJ whole genome shotgun (WGS) entry which is preliminary data.</text>
</comment>